<gene>
    <name evidence="1" type="ORF">GCM10010430_34960</name>
</gene>
<accession>A0ABP5R2R3</accession>
<evidence type="ECO:0000313" key="1">
    <source>
        <dbReference type="EMBL" id="GAA2249290.1"/>
    </source>
</evidence>
<reference evidence="2" key="1">
    <citation type="journal article" date="2019" name="Int. J. Syst. Evol. Microbiol.">
        <title>The Global Catalogue of Microorganisms (GCM) 10K type strain sequencing project: providing services to taxonomists for standard genome sequencing and annotation.</title>
        <authorList>
            <consortium name="The Broad Institute Genomics Platform"/>
            <consortium name="The Broad Institute Genome Sequencing Center for Infectious Disease"/>
            <person name="Wu L."/>
            <person name="Ma J."/>
        </authorList>
    </citation>
    <scope>NUCLEOTIDE SEQUENCE [LARGE SCALE GENOMIC DNA]</scope>
    <source>
        <strain evidence="2">JCM 7356</strain>
    </source>
</reference>
<organism evidence="1 2">
    <name type="scientific">Kitasatospora cystarginea</name>
    <dbReference type="NCBI Taxonomy" id="58350"/>
    <lineage>
        <taxon>Bacteria</taxon>
        <taxon>Bacillati</taxon>
        <taxon>Actinomycetota</taxon>
        <taxon>Actinomycetes</taxon>
        <taxon>Kitasatosporales</taxon>
        <taxon>Streptomycetaceae</taxon>
        <taxon>Kitasatospora</taxon>
    </lineage>
</organism>
<comment type="caution">
    <text evidence="1">The sequence shown here is derived from an EMBL/GenBank/DDBJ whole genome shotgun (WGS) entry which is preliminary data.</text>
</comment>
<dbReference type="Gene3D" id="1.25.40.10">
    <property type="entry name" value="Tetratricopeptide repeat domain"/>
    <property type="match status" value="1"/>
</dbReference>
<dbReference type="Proteomes" id="UP001500305">
    <property type="component" value="Unassembled WGS sequence"/>
</dbReference>
<evidence type="ECO:0000313" key="2">
    <source>
        <dbReference type="Proteomes" id="UP001500305"/>
    </source>
</evidence>
<dbReference type="SUPFAM" id="SSF48452">
    <property type="entry name" value="TPR-like"/>
    <property type="match status" value="1"/>
</dbReference>
<name>A0ABP5R2R3_9ACTN</name>
<dbReference type="EMBL" id="BAAATR010000014">
    <property type="protein sequence ID" value="GAA2249290.1"/>
    <property type="molecule type" value="Genomic_DNA"/>
</dbReference>
<keyword evidence="2" id="KW-1185">Reference proteome</keyword>
<dbReference type="InterPro" id="IPR011990">
    <property type="entry name" value="TPR-like_helical_dom_sf"/>
</dbReference>
<sequence length="462" mass="49682">MGAERKPSPNPKLAAVIAEAGFTYEALARAVSRVAVENGDPKQTNKSAVTHWVRYGVMPSGNTGTYLAEALSRKLKRLVSLAEIGLPEPSRDLLDWRTDTLSALADLRRIDVDANRRRAVGAVAYSAAALALPGAGWWTSMAERGGRRSTPGSRSIGRGDLEAVRDMAALFSRMDQRHGGGHARTAVVQYLTTDVSAYLQGTFKDDNVRRELYGAAGELAYLSGWMAFDNGEHATAQRHFTVAVKLAAEADDPPLAAHVLRAMAHQAIDLGHNKQALDLATASVDGQRYALASPREKALLGVVHARSLAATGQHQAAMAALLKAEDQLAAATPGDDEPSRVFFFQEASLAHETASALRDIGELDAAVREFQRSVRTRRATTFTRTHAVTLGYLGQVQARQNNIEEACGTWSAALDAMDGVRSGRTRQAAADMRSALSPFRRRGIRAINDVDARAADYLAATS</sequence>
<dbReference type="RefSeq" id="WP_344637330.1">
    <property type="nucleotide sequence ID" value="NZ_BAAATR010000014.1"/>
</dbReference>
<proteinExistence type="predicted"/>
<protein>
    <submittedName>
        <fullName evidence="1">Tat pathway signal protein</fullName>
    </submittedName>
</protein>